<organism evidence="1 2">
    <name type="scientific">Ceratopteris richardii</name>
    <name type="common">Triangle waterfern</name>
    <dbReference type="NCBI Taxonomy" id="49495"/>
    <lineage>
        <taxon>Eukaryota</taxon>
        <taxon>Viridiplantae</taxon>
        <taxon>Streptophyta</taxon>
        <taxon>Embryophyta</taxon>
        <taxon>Tracheophyta</taxon>
        <taxon>Polypodiopsida</taxon>
        <taxon>Polypodiidae</taxon>
        <taxon>Polypodiales</taxon>
        <taxon>Pteridineae</taxon>
        <taxon>Pteridaceae</taxon>
        <taxon>Parkerioideae</taxon>
        <taxon>Ceratopteris</taxon>
    </lineage>
</organism>
<name>A0A8T2S2N6_CERRI</name>
<dbReference type="AlphaFoldDB" id="A0A8T2S2N6"/>
<evidence type="ECO:0000313" key="1">
    <source>
        <dbReference type="EMBL" id="KAH7302065.1"/>
    </source>
</evidence>
<accession>A0A8T2S2N6</accession>
<reference evidence="1 2" key="1">
    <citation type="submission" date="2021-08" db="EMBL/GenBank/DDBJ databases">
        <title>WGS assembly of Ceratopteris richardii.</title>
        <authorList>
            <person name="Marchant D.B."/>
            <person name="Chen G."/>
            <person name="Jenkins J."/>
            <person name="Shu S."/>
            <person name="Leebens-Mack J."/>
            <person name="Grimwood J."/>
            <person name="Schmutz J."/>
            <person name="Soltis P."/>
            <person name="Soltis D."/>
            <person name="Chen Z.-H."/>
        </authorList>
    </citation>
    <scope>NUCLEOTIDE SEQUENCE [LARGE SCALE GENOMIC DNA]</scope>
    <source>
        <strain evidence="1">Whitten #5841</strain>
        <tissue evidence="1">Leaf</tissue>
    </source>
</reference>
<proteinExistence type="predicted"/>
<protein>
    <submittedName>
        <fullName evidence="1">Uncharacterized protein</fullName>
    </submittedName>
</protein>
<keyword evidence="2" id="KW-1185">Reference proteome</keyword>
<dbReference type="Proteomes" id="UP000825935">
    <property type="component" value="Chromosome 23"/>
</dbReference>
<gene>
    <name evidence="1" type="ORF">KP509_23G055000</name>
</gene>
<sequence length="60" mass="7023">MGKCINATNQSIRNLLYLRQPILYVDEDNIKVIKDGEYKLKETVKFWQRGDQVDNGPYCS</sequence>
<dbReference type="EMBL" id="CM035428">
    <property type="protein sequence ID" value="KAH7302065.1"/>
    <property type="molecule type" value="Genomic_DNA"/>
</dbReference>
<evidence type="ECO:0000313" key="2">
    <source>
        <dbReference type="Proteomes" id="UP000825935"/>
    </source>
</evidence>
<comment type="caution">
    <text evidence="1">The sequence shown here is derived from an EMBL/GenBank/DDBJ whole genome shotgun (WGS) entry which is preliminary data.</text>
</comment>